<dbReference type="Proteomes" id="UP000007993">
    <property type="component" value="Unassembled WGS sequence"/>
</dbReference>
<protein>
    <recommendedName>
        <fullName evidence="3">DinB-like domain-containing protein</fullName>
    </recommendedName>
</protein>
<comment type="caution">
    <text evidence="1">The sequence shown here is derived from an EMBL/GenBank/DDBJ whole genome shotgun (WGS) entry which is preliminary data.</text>
</comment>
<dbReference type="Gene3D" id="1.20.120.450">
    <property type="entry name" value="dinb family like domain"/>
    <property type="match status" value="1"/>
</dbReference>
<organism evidence="1 2">
    <name type="scientific">Rhodopirellula baltica SH28</name>
    <dbReference type="NCBI Taxonomy" id="993517"/>
    <lineage>
        <taxon>Bacteria</taxon>
        <taxon>Pseudomonadati</taxon>
        <taxon>Planctomycetota</taxon>
        <taxon>Planctomycetia</taxon>
        <taxon>Pirellulales</taxon>
        <taxon>Pirellulaceae</taxon>
        <taxon>Rhodopirellula</taxon>
    </lineage>
</organism>
<proteinExistence type="predicted"/>
<dbReference type="EMBL" id="AMCW01000158">
    <property type="protein sequence ID" value="EKJ99106.1"/>
    <property type="molecule type" value="Genomic_DNA"/>
</dbReference>
<dbReference type="AlphaFoldDB" id="K5CY87"/>
<dbReference type="PATRIC" id="fig|993517.3.peg.6035"/>
<name>K5CY87_RHOBT</name>
<dbReference type="RefSeq" id="WP_007334940.1">
    <property type="nucleotide sequence ID" value="NZ_AMCW01000158.1"/>
</dbReference>
<evidence type="ECO:0000313" key="2">
    <source>
        <dbReference type="Proteomes" id="UP000007993"/>
    </source>
</evidence>
<evidence type="ECO:0000313" key="1">
    <source>
        <dbReference type="EMBL" id="EKJ99106.1"/>
    </source>
</evidence>
<dbReference type="InterPro" id="IPR034660">
    <property type="entry name" value="DinB/YfiT-like"/>
</dbReference>
<accession>K5CY87</accession>
<evidence type="ECO:0008006" key="3">
    <source>
        <dbReference type="Google" id="ProtNLM"/>
    </source>
</evidence>
<sequence>MIGQMIADSGQLCIGYAKRMMTGVTQEQFARFAAVGDTVIESNHPAFILGHLSLYPCQVIEQVGADASAVKPSEKYDALFSKHAKCLDDPNGTLYPPMEEVVEKFFSSHGAAIEALLNADDAVFSTPNPTEHLREKFSTVGSLHGFYLSGHLMLHIGQFSAWRRAMGLGPA</sequence>
<reference evidence="1 2" key="1">
    <citation type="journal article" date="2013" name="Mar. Genomics">
        <title>Expression of sulfatases in Rhodopirellula baltica and the diversity of sulfatases in the genus Rhodopirellula.</title>
        <authorList>
            <person name="Wegner C.E."/>
            <person name="Richter-Heitmann T."/>
            <person name="Klindworth A."/>
            <person name="Klockow C."/>
            <person name="Richter M."/>
            <person name="Achstetter T."/>
            <person name="Glockner F.O."/>
            <person name="Harder J."/>
        </authorList>
    </citation>
    <scope>NUCLEOTIDE SEQUENCE [LARGE SCALE GENOMIC DNA]</scope>
    <source>
        <strain evidence="1 2">SH28</strain>
    </source>
</reference>
<gene>
    <name evidence="1" type="ORF">RBSH_05573</name>
</gene>